<dbReference type="InterPro" id="IPR053772">
    <property type="entry name" value="At1g61320/At1g61330-like"/>
</dbReference>
<dbReference type="Proteomes" id="UP000008810">
    <property type="component" value="Chromosome 4"/>
</dbReference>
<dbReference type="PANTHER" id="PTHR34145:SF48">
    <property type="entry name" value="OS01G0553400 PROTEIN"/>
    <property type="match status" value="1"/>
</dbReference>
<evidence type="ECO:0000313" key="2">
    <source>
        <dbReference type="EMBL" id="KQJ92657.1"/>
    </source>
</evidence>
<evidence type="ECO:0000259" key="1">
    <source>
        <dbReference type="Pfam" id="PF23622"/>
    </source>
</evidence>
<evidence type="ECO:0000313" key="3">
    <source>
        <dbReference type="EnsemblPlants" id="KQJ92657"/>
    </source>
</evidence>
<feature type="domain" description="At1g61320/AtMIF1 LRR" evidence="1">
    <location>
        <begin position="15"/>
        <end position="318"/>
    </location>
</feature>
<reference evidence="2 3" key="1">
    <citation type="journal article" date="2010" name="Nature">
        <title>Genome sequencing and analysis of the model grass Brachypodium distachyon.</title>
        <authorList>
            <consortium name="International Brachypodium Initiative"/>
        </authorList>
    </citation>
    <scope>NUCLEOTIDE SEQUENCE [LARGE SCALE GENOMIC DNA]</scope>
    <source>
        <strain evidence="2 3">Bd21</strain>
    </source>
</reference>
<dbReference type="InterPro" id="IPR032675">
    <property type="entry name" value="LRR_dom_sf"/>
</dbReference>
<dbReference type="ExpressionAtlas" id="A0A0Q3PT58">
    <property type="expression patterns" value="baseline"/>
</dbReference>
<organism evidence="2">
    <name type="scientific">Brachypodium distachyon</name>
    <name type="common">Purple false brome</name>
    <name type="synonym">Trachynia distachya</name>
    <dbReference type="NCBI Taxonomy" id="15368"/>
    <lineage>
        <taxon>Eukaryota</taxon>
        <taxon>Viridiplantae</taxon>
        <taxon>Streptophyta</taxon>
        <taxon>Embryophyta</taxon>
        <taxon>Tracheophyta</taxon>
        <taxon>Spermatophyta</taxon>
        <taxon>Magnoliopsida</taxon>
        <taxon>Liliopsida</taxon>
        <taxon>Poales</taxon>
        <taxon>Poaceae</taxon>
        <taxon>BOP clade</taxon>
        <taxon>Pooideae</taxon>
        <taxon>Stipodae</taxon>
        <taxon>Brachypodieae</taxon>
        <taxon>Brachypodium</taxon>
    </lineage>
</organism>
<dbReference type="Pfam" id="PF23622">
    <property type="entry name" value="LRR_At1g61320_AtMIF1"/>
    <property type="match status" value="1"/>
</dbReference>
<reference evidence="3" key="3">
    <citation type="submission" date="2018-08" db="UniProtKB">
        <authorList>
            <consortium name="EnsemblPlants"/>
        </authorList>
    </citation>
    <scope>IDENTIFICATION</scope>
    <source>
        <strain evidence="3">cv. Bd21</strain>
    </source>
</reference>
<dbReference type="SUPFAM" id="SSF52047">
    <property type="entry name" value="RNI-like"/>
    <property type="match status" value="1"/>
</dbReference>
<dbReference type="InParanoid" id="A0A0Q3PT58"/>
<accession>A0A0Q3PT58</accession>
<protein>
    <recommendedName>
        <fullName evidence="1">At1g61320/AtMIF1 LRR domain-containing protein</fullName>
    </recommendedName>
</protein>
<evidence type="ECO:0000313" key="4">
    <source>
        <dbReference type="Proteomes" id="UP000008810"/>
    </source>
</evidence>
<keyword evidence="4" id="KW-1185">Reference proteome</keyword>
<dbReference type="OrthoDB" id="594804at2759"/>
<dbReference type="EnsemblPlants" id="KQJ92657">
    <property type="protein sequence ID" value="KQJ92657"/>
    <property type="gene ID" value="BRADI_4g45120v3"/>
</dbReference>
<dbReference type="InterPro" id="IPR055357">
    <property type="entry name" value="LRR_At1g61320_AtMIF1"/>
</dbReference>
<dbReference type="PANTHER" id="PTHR34145">
    <property type="entry name" value="OS02G0105600 PROTEIN"/>
    <property type="match status" value="1"/>
</dbReference>
<gene>
    <name evidence="2" type="ORF">BRADI_4g45120v3</name>
</gene>
<dbReference type="Gene3D" id="3.80.10.10">
    <property type="entry name" value="Ribonuclease Inhibitor"/>
    <property type="match status" value="1"/>
</dbReference>
<dbReference type="AlphaFoldDB" id="A0A0Q3PT58"/>
<name>A0A0Q3PT58_BRADI</name>
<sequence>MAKILTLNFSPYLGYENHYTFPCHLFNSKNASYLQALRLDSVNLVPSIDFCGFANLKMLALDHVLVMQDLQYFLSKCPALEWLSIQRCYLKCNCHASAPLGRLKYLCVKNCEVDRIEFAAPNLNTFEYRGYQILIKFHECSKLKMAIIHIIGHSTLEYVFTGLPNAVPHVETLHVETFVDIPKIPEFRYAPLVFSHLKHLALRVRLFGKTTALQLACLLEAAPFLEDLHLDMYCFEGVDYIGSALDMIVDSPHYHLKTACMTGFRGNRGQIELAKYIMRNAVELERMTIDPRNIMFGRSIGNEFDGRMYAKRELARSEEARGVLTIL</sequence>
<dbReference type="FunCoup" id="A0A0Q3PT58">
    <property type="interactions" value="25"/>
</dbReference>
<dbReference type="Gramene" id="KQJ92657">
    <property type="protein sequence ID" value="KQJ92657"/>
    <property type="gene ID" value="BRADI_4g45120v3"/>
</dbReference>
<reference evidence="2" key="2">
    <citation type="submission" date="2017-06" db="EMBL/GenBank/DDBJ databases">
        <title>WGS assembly of Brachypodium distachyon.</title>
        <authorList>
            <consortium name="The International Brachypodium Initiative"/>
            <person name="Lucas S."/>
            <person name="Harmon-Smith M."/>
            <person name="Lail K."/>
            <person name="Tice H."/>
            <person name="Grimwood J."/>
            <person name="Bruce D."/>
            <person name="Barry K."/>
            <person name="Shu S."/>
            <person name="Lindquist E."/>
            <person name="Wang M."/>
            <person name="Pitluck S."/>
            <person name="Vogel J.P."/>
            <person name="Garvin D.F."/>
            <person name="Mockler T.C."/>
            <person name="Schmutz J."/>
            <person name="Rokhsar D."/>
            <person name="Bevan M.W."/>
        </authorList>
    </citation>
    <scope>NUCLEOTIDE SEQUENCE</scope>
    <source>
        <strain evidence="2">Bd21</strain>
    </source>
</reference>
<dbReference type="STRING" id="15368.A0A0Q3PT58"/>
<proteinExistence type="predicted"/>
<dbReference type="EMBL" id="CM000883">
    <property type="protein sequence ID" value="KQJ92657.1"/>
    <property type="molecule type" value="Genomic_DNA"/>
</dbReference>